<organism evidence="8 9">
    <name type="scientific">Nitrospira moscoviensis</name>
    <dbReference type="NCBI Taxonomy" id="42253"/>
    <lineage>
        <taxon>Bacteria</taxon>
        <taxon>Pseudomonadati</taxon>
        <taxon>Nitrospirota</taxon>
        <taxon>Nitrospiria</taxon>
        <taxon>Nitrospirales</taxon>
        <taxon>Nitrospiraceae</taxon>
        <taxon>Nitrospira</taxon>
    </lineage>
</organism>
<dbReference type="PANTHER" id="PTHR22648:SF0">
    <property type="entry name" value="TRANSCRIPTION TERMINATION_ANTITERMINATION PROTEIN NUSA"/>
    <property type="match status" value="1"/>
</dbReference>
<evidence type="ECO:0000259" key="7">
    <source>
        <dbReference type="Pfam" id="PF26594"/>
    </source>
</evidence>
<dbReference type="PANTHER" id="PTHR22648">
    <property type="entry name" value="TRANSCRIPTION TERMINATION FACTOR NUSA"/>
    <property type="match status" value="1"/>
</dbReference>
<dbReference type="SUPFAM" id="SSF54814">
    <property type="entry name" value="Prokaryotic type KH domain (KH-domain type II)"/>
    <property type="match status" value="1"/>
</dbReference>
<keyword evidence="1" id="KW-0806">Transcription termination</keyword>
<dbReference type="GO" id="GO:0003723">
    <property type="term" value="F:RNA binding"/>
    <property type="evidence" value="ECO:0007669"/>
    <property type="project" value="UniProtKB-UniRule"/>
</dbReference>
<evidence type="ECO:0000313" key="8">
    <source>
        <dbReference type="EMBL" id="ALA59492.1"/>
    </source>
</evidence>
<keyword evidence="2" id="KW-0963">Cytoplasm</keyword>
<dbReference type="Proteomes" id="UP000069205">
    <property type="component" value="Chromosome"/>
</dbReference>
<dbReference type="GO" id="GO:0006353">
    <property type="term" value="P:DNA-templated transcription termination"/>
    <property type="evidence" value="ECO:0007669"/>
    <property type="project" value="UniProtKB-KW"/>
</dbReference>
<sequence>MEKIGDFVLGRVVKALPDRDSYLILVNGTQPFAVLPKQYADRPYRVKDTISAAVYRLGEMYPVLSQRCPHYIRRISESILRPVLADGEVRIRRVATGLRSPFVKIAVESEEGVDPVRLCVPYGQSYASYTRLLVSFVRYSTDLGRFIRNALAPAPVDRIRRIDVFREEQMARVLVPAECKGYFLGKGGMNVALASKLTSMAIELGTEP</sequence>
<dbReference type="Gene3D" id="3.30.300.20">
    <property type="match status" value="1"/>
</dbReference>
<keyword evidence="5" id="KW-0804">Transcription</keyword>
<dbReference type="RefSeq" id="WP_053380490.1">
    <property type="nucleotide sequence ID" value="NZ_CP011801.1"/>
</dbReference>
<dbReference type="PATRIC" id="fig|42253.5.peg.3048"/>
<dbReference type="AlphaFoldDB" id="A0A0K2GFW5"/>
<dbReference type="InterPro" id="IPR030842">
    <property type="entry name" value="TF_NusA_bacterial"/>
</dbReference>
<evidence type="ECO:0000313" key="9">
    <source>
        <dbReference type="Proteomes" id="UP000069205"/>
    </source>
</evidence>
<name>A0A0K2GFW5_NITMO</name>
<keyword evidence="4" id="KW-0805">Transcription regulation</keyword>
<keyword evidence="9" id="KW-1185">Reference proteome</keyword>
<evidence type="ECO:0000256" key="3">
    <source>
        <dbReference type="ARBA" id="ARBA00022884"/>
    </source>
</evidence>
<dbReference type="Pfam" id="PF26594">
    <property type="entry name" value="KH_NusA_2nd"/>
    <property type="match status" value="1"/>
</dbReference>
<evidence type="ECO:0000256" key="2">
    <source>
        <dbReference type="ARBA" id="ARBA00022490"/>
    </source>
</evidence>
<dbReference type="EMBL" id="CP011801">
    <property type="protein sequence ID" value="ALA59492.1"/>
    <property type="molecule type" value="Genomic_DNA"/>
</dbReference>
<dbReference type="GO" id="GO:0005829">
    <property type="term" value="C:cytosol"/>
    <property type="evidence" value="ECO:0007669"/>
    <property type="project" value="TreeGrafter"/>
</dbReference>
<evidence type="ECO:0000256" key="4">
    <source>
        <dbReference type="ARBA" id="ARBA00023015"/>
    </source>
</evidence>
<dbReference type="InterPro" id="IPR009019">
    <property type="entry name" value="KH_sf_prok-type"/>
</dbReference>
<dbReference type="KEGG" id="nmv:NITMOv2_3093"/>
<dbReference type="STRING" id="42253.NITMOv2_3093"/>
<accession>A0A0K2GFW5</accession>
<protein>
    <recommendedName>
        <fullName evidence="7">NusA-like second KH domain-containing protein</fullName>
    </recommendedName>
</protein>
<evidence type="ECO:0000256" key="6">
    <source>
        <dbReference type="PROSITE-ProRule" id="PRU00117"/>
    </source>
</evidence>
<evidence type="ECO:0000256" key="1">
    <source>
        <dbReference type="ARBA" id="ARBA00022472"/>
    </source>
</evidence>
<dbReference type="InterPro" id="IPR058582">
    <property type="entry name" value="KH_NusA_2nd"/>
</dbReference>
<dbReference type="GO" id="GO:0031564">
    <property type="term" value="P:transcription antitermination"/>
    <property type="evidence" value="ECO:0007669"/>
    <property type="project" value="InterPro"/>
</dbReference>
<keyword evidence="3 6" id="KW-0694">RNA-binding</keyword>
<proteinExistence type="predicted"/>
<gene>
    <name evidence="8" type="ORF">NITMOv2_3093</name>
</gene>
<reference evidence="8 9" key="1">
    <citation type="journal article" date="2015" name="Proc. Natl. Acad. Sci. U.S.A.">
        <title>Expanded metabolic versatility of ubiquitous nitrite-oxidizing bacteria from the genus Nitrospira.</title>
        <authorList>
            <person name="Koch H."/>
            <person name="Lucker S."/>
            <person name="Albertsen M."/>
            <person name="Kitzinger K."/>
            <person name="Herbold C."/>
            <person name="Spieck E."/>
            <person name="Nielsen P.H."/>
            <person name="Wagner M."/>
            <person name="Daims H."/>
        </authorList>
    </citation>
    <scope>NUCLEOTIDE SEQUENCE [LARGE SCALE GENOMIC DNA]</scope>
    <source>
        <strain evidence="8 9">NSP M-1</strain>
    </source>
</reference>
<dbReference type="OrthoDB" id="9807233at2"/>
<dbReference type="InterPro" id="IPR015946">
    <property type="entry name" value="KH_dom-like_a/b"/>
</dbReference>
<evidence type="ECO:0000256" key="5">
    <source>
        <dbReference type="ARBA" id="ARBA00023163"/>
    </source>
</evidence>
<feature type="domain" description="NusA-like second KH" evidence="7">
    <location>
        <begin position="145"/>
        <end position="206"/>
    </location>
</feature>
<dbReference type="PROSITE" id="PS50084">
    <property type="entry name" value="KH_TYPE_1"/>
    <property type="match status" value="1"/>
</dbReference>